<dbReference type="PANTHER" id="PTHR43710:SF6">
    <property type="entry name" value="INDOLEPYRUVATE OXIDOREDUCTASE SUBUNIT IORA"/>
    <property type="match status" value="1"/>
</dbReference>
<keyword evidence="8 15" id="KW-0249">Electron transport</keyword>
<keyword evidence="9 15" id="KW-0560">Oxidoreductase</keyword>
<dbReference type="InterPro" id="IPR009014">
    <property type="entry name" value="Transketo_C/PFOR_II"/>
</dbReference>
<dbReference type="InterPro" id="IPR029061">
    <property type="entry name" value="THDP-binding"/>
</dbReference>
<evidence type="ECO:0000256" key="14">
    <source>
        <dbReference type="ARBA" id="ARBA00048332"/>
    </source>
</evidence>
<keyword evidence="18" id="KW-0670">Pyruvate</keyword>
<evidence type="ECO:0000256" key="9">
    <source>
        <dbReference type="ARBA" id="ARBA00023002"/>
    </source>
</evidence>
<dbReference type="SUPFAM" id="SSF52518">
    <property type="entry name" value="Thiamin diphosphate-binding fold (THDP-binding)"/>
    <property type="match status" value="2"/>
</dbReference>
<feature type="domain" description="Thiamine pyrophosphate enzyme TPP-binding" evidence="16">
    <location>
        <begin position="381"/>
        <end position="440"/>
    </location>
</feature>
<dbReference type="CDD" id="cd07034">
    <property type="entry name" value="TPP_PYR_PFOR_IOR-alpha_like"/>
    <property type="match status" value="1"/>
</dbReference>
<dbReference type="InterPro" id="IPR011766">
    <property type="entry name" value="TPP_enzyme_TPP-bd"/>
</dbReference>
<dbReference type="Pfam" id="PF02775">
    <property type="entry name" value="TPP_enzyme_C"/>
    <property type="match status" value="1"/>
</dbReference>
<keyword evidence="10 15" id="KW-0408">Iron</keyword>
<accession>A0A832RS13</accession>
<protein>
    <recommendedName>
        <fullName evidence="4 15">Indolepyruvate oxidoreductase subunit IorA</fullName>
        <shortName evidence="15">IOR</shortName>
        <ecNumber evidence="3 15">1.2.7.8</ecNumber>
    </recommendedName>
    <alternativeName>
        <fullName evidence="13 15">Indolepyruvate ferredoxin oxidoreductase subunit alpha</fullName>
    </alternativeName>
</protein>
<dbReference type="InterPro" id="IPR002880">
    <property type="entry name" value="Pyrv_Fd/Flavodoxin_OxRdtase_N"/>
</dbReference>
<evidence type="ECO:0000313" key="19">
    <source>
        <dbReference type="Proteomes" id="UP000600363"/>
    </source>
</evidence>
<evidence type="ECO:0000256" key="4">
    <source>
        <dbReference type="ARBA" id="ARBA00017710"/>
    </source>
</evidence>
<dbReference type="PIRSF" id="PIRSF006439">
    <property type="entry name" value="Indolepyruvate_ferr_oxidored"/>
    <property type="match status" value="1"/>
</dbReference>
<dbReference type="GO" id="GO:0044272">
    <property type="term" value="P:sulfur compound biosynthetic process"/>
    <property type="evidence" value="ECO:0007669"/>
    <property type="project" value="UniProtKB-ARBA"/>
</dbReference>
<evidence type="ECO:0000256" key="8">
    <source>
        <dbReference type="ARBA" id="ARBA00022982"/>
    </source>
</evidence>
<evidence type="ECO:0000259" key="16">
    <source>
        <dbReference type="Pfam" id="PF02775"/>
    </source>
</evidence>
<evidence type="ECO:0000313" key="18">
    <source>
        <dbReference type="EMBL" id="HIH69100.1"/>
    </source>
</evidence>
<dbReference type="Gene3D" id="3.40.50.970">
    <property type="match status" value="2"/>
</dbReference>
<comment type="cofactor">
    <cofactor evidence="15">
        <name>[4Fe-4S] cluster</name>
        <dbReference type="ChEBI" id="CHEBI:49883"/>
    </cofactor>
    <text evidence="15">Binds 2 [4Fe-4S] clusters. In this family the first cluster has a non-standard and varying [4Fe-4S] binding motif CX(2)CX(2)CX(4-5)CP.</text>
</comment>
<evidence type="ECO:0000256" key="11">
    <source>
        <dbReference type="ARBA" id="ARBA00023014"/>
    </source>
</evidence>
<proteinExistence type="predicted"/>
<dbReference type="RefSeq" id="WP_042684398.1">
    <property type="nucleotide sequence ID" value="NZ_DUIH01000002.1"/>
</dbReference>
<evidence type="ECO:0000256" key="10">
    <source>
        <dbReference type="ARBA" id="ARBA00023004"/>
    </source>
</evidence>
<sequence>MNSVMNGIEALVCALRAAGVQSVYAVPGYPITELAEHVIEHMRPRARWVISEKSAFEMAFGGSVSGRRTCVITKHVGLNVLSDPLITSATHTIGAGLVVITGDDPLALGSQNEQDSRYYGLLAEVPVFDPNPHNLMGCVASAYMLSERTRAPAIIRLTSRLLEAECALESLSIPREPLSSYDHGVWSLTLHGKHQRFYRDAHPLMRQEAEHTSLNRLVHRGEDVVISSGYASYVVERALEAGGLDVSHLSLSLVNPLPLSLLSRALSYRRVLVVEEPYPFIEHHIATHEHVRGRTTGHITSTGIGEEDVLWALERLDTEKLEPEYVPQSLDMRGYRHYICDNCPFLPLLEALSELDVPVAGDVGCVIRSAPEPMAAVDVALALGSAVGVASGFPEGGIAVIGDFALLHSALPSLVHARAWSIDVLVVVLKNSVAAITGGQWLPELELLDDVVRGICPEVRVVSCSALDRDGWHELLSTLLEGHGLRMVIAEGVCPEG</sequence>
<dbReference type="GO" id="GO:0051539">
    <property type="term" value="F:4 iron, 4 sulfur cluster binding"/>
    <property type="evidence" value="ECO:0007669"/>
    <property type="project" value="UniProtKB-UniRule"/>
</dbReference>
<evidence type="ECO:0000256" key="7">
    <source>
        <dbReference type="ARBA" id="ARBA00022723"/>
    </source>
</evidence>
<evidence type="ECO:0000259" key="17">
    <source>
        <dbReference type="Pfam" id="PF02776"/>
    </source>
</evidence>
<comment type="caution">
    <text evidence="18">The sequence shown here is derived from an EMBL/GenBank/DDBJ whole genome shotgun (WGS) entry which is preliminary data.</text>
</comment>
<keyword evidence="12" id="KW-0786">Thiamine pyrophosphate</keyword>
<keyword evidence="7 15" id="KW-0479">Metal-binding</keyword>
<keyword evidence="11 15" id="KW-0411">Iron-sulfur</keyword>
<reference evidence="18" key="1">
    <citation type="journal article" date="2020" name="bioRxiv">
        <title>A rank-normalized archaeal taxonomy based on genome phylogeny resolves widespread incomplete and uneven classifications.</title>
        <authorList>
            <person name="Rinke C."/>
            <person name="Chuvochina M."/>
            <person name="Mussig A.J."/>
            <person name="Chaumeil P.-A."/>
            <person name="Waite D.W."/>
            <person name="Whitman W.B."/>
            <person name="Parks D.H."/>
            <person name="Hugenholtz P."/>
        </authorList>
    </citation>
    <scope>NUCLEOTIDE SEQUENCE</scope>
    <source>
        <strain evidence="18">UBA12518</strain>
    </source>
</reference>
<dbReference type="GO" id="GO:0043805">
    <property type="term" value="F:indolepyruvate ferredoxin oxidoreductase activity"/>
    <property type="evidence" value="ECO:0007669"/>
    <property type="project" value="UniProtKB-UniRule"/>
</dbReference>
<evidence type="ECO:0000256" key="5">
    <source>
        <dbReference type="ARBA" id="ARBA00022448"/>
    </source>
</evidence>
<dbReference type="EC" id="1.2.7.8" evidence="3 15"/>
<comment type="subunit">
    <text evidence="2 15">Heterodimer of the IorA and IorB subunits.</text>
</comment>
<evidence type="ECO:0000256" key="3">
    <source>
        <dbReference type="ARBA" id="ARBA00012812"/>
    </source>
</evidence>
<evidence type="ECO:0000256" key="12">
    <source>
        <dbReference type="ARBA" id="ARBA00023052"/>
    </source>
</evidence>
<dbReference type="Pfam" id="PF02776">
    <property type="entry name" value="TPP_enzyme_N"/>
    <property type="match status" value="1"/>
</dbReference>
<dbReference type="InterPro" id="IPR012001">
    <property type="entry name" value="Thiamin_PyroP_enz_TPP-bd_dom"/>
</dbReference>
<keyword evidence="6 15" id="KW-0004">4Fe-4S</keyword>
<evidence type="ECO:0000256" key="1">
    <source>
        <dbReference type="ARBA" id="ARBA00002995"/>
    </source>
</evidence>
<dbReference type="EMBL" id="DUIH01000002">
    <property type="protein sequence ID" value="HIH69100.1"/>
    <property type="molecule type" value="Genomic_DNA"/>
</dbReference>
<comment type="catalytic activity">
    <reaction evidence="14 15">
        <text>indole-3-pyruvate + 2 oxidized [2Fe-2S]-[ferredoxin] + CoA = (indol-3-yl)acetyl-CoA + 2 reduced [2Fe-2S]-[ferredoxin] + CO2 + H(+)</text>
        <dbReference type="Rhea" id="RHEA:12645"/>
        <dbReference type="Rhea" id="RHEA-COMP:10000"/>
        <dbReference type="Rhea" id="RHEA-COMP:10001"/>
        <dbReference type="ChEBI" id="CHEBI:15378"/>
        <dbReference type="ChEBI" id="CHEBI:16526"/>
        <dbReference type="ChEBI" id="CHEBI:17640"/>
        <dbReference type="ChEBI" id="CHEBI:33737"/>
        <dbReference type="ChEBI" id="CHEBI:33738"/>
        <dbReference type="ChEBI" id="CHEBI:57271"/>
        <dbReference type="ChEBI" id="CHEBI:57287"/>
        <dbReference type="EC" id="1.2.7.8"/>
    </reaction>
</comment>
<evidence type="ECO:0000256" key="15">
    <source>
        <dbReference type="PIRNR" id="PIRNR006439"/>
    </source>
</evidence>
<gene>
    <name evidence="18" type="ORF">HA299_00525</name>
</gene>
<dbReference type="InterPro" id="IPR045025">
    <property type="entry name" value="HACL1-like"/>
</dbReference>
<dbReference type="Proteomes" id="UP000600363">
    <property type="component" value="Unassembled WGS sequence"/>
</dbReference>
<dbReference type="AlphaFoldDB" id="A0A832RS13"/>
<dbReference type="GO" id="GO:0006082">
    <property type="term" value="P:organic acid metabolic process"/>
    <property type="evidence" value="ECO:0007669"/>
    <property type="project" value="UniProtKB-ARBA"/>
</dbReference>
<dbReference type="GO" id="GO:0030976">
    <property type="term" value="F:thiamine pyrophosphate binding"/>
    <property type="evidence" value="ECO:0007669"/>
    <property type="project" value="InterPro"/>
</dbReference>
<feature type="domain" description="Thiamine pyrophosphate enzyme N-terminal TPP-binding" evidence="17">
    <location>
        <begin position="5"/>
        <end position="112"/>
    </location>
</feature>
<dbReference type="PANTHER" id="PTHR43710">
    <property type="entry name" value="2-HYDROXYACYL-COA LYASE"/>
    <property type="match status" value="1"/>
</dbReference>
<keyword evidence="5 15" id="KW-0813">Transport</keyword>
<evidence type="ECO:0000256" key="2">
    <source>
        <dbReference type="ARBA" id="ARBA00011238"/>
    </source>
</evidence>
<dbReference type="InterPro" id="IPR017721">
    <property type="entry name" value="IorA"/>
</dbReference>
<evidence type="ECO:0000256" key="6">
    <source>
        <dbReference type="ARBA" id="ARBA00022485"/>
    </source>
</evidence>
<dbReference type="SUPFAM" id="SSF52922">
    <property type="entry name" value="TK C-terminal domain-like"/>
    <property type="match status" value="1"/>
</dbReference>
<name>A0A832RS13_9EURY</name>
<comment type="function">
    <text evidence="1 15">Catalyzes the ferredoxin-dependent oxidative decarboxylation of arylpyruvates.</text>
</comment>
<organism evidence="18 19">
    <name type="scientific">Methermicoccus shengliensis</name>
    <dbReference type="NCBI Taxonomy" id="660064"/>
    <lineage>
        <taxon>Archaea</taxon>
        <taxon>Methanobacteriati</taxon>
        <taxon>Methanobacteriota</taxon>
        <taxon>Stenosarchaea group</taxon>
        <taxon>Methanomicrobia</taxon>
        <taxon>Methanosarcinales</taxon>
        <taxon>Methermicoccaceae</taxon>
        <taxon>Methermicoccus</taxon>
    </lineage>
</organism>
<evidence type="ECO:0000256" key="13">
    <source>
        <dbReference type="ARBA" id="ARBA00030514"/>
    </source>
</evidence>
<dbReference type="GO" id="GO:0046872">
    <property type="term" value="F:metal ion binding"/>
    <property type="evidence" value="ECO:0007669"/>
    <property type="project" value="UniProtKB-UniRule"/>
</dbReference>